<sequence>MNQAQILLQDYKIFPNVANSHAASEITTRTISDIICNEKIGPISADIIGILSENYAGLDGNGVAQVIQGSLRQKLALFTHSDNSYCGLK</sequence>
<keyword evidence="2" id="KW-1185">Reference proteome</keyword>
<protein>
    <submittedName>
        <fullName evidence="1">Uncharacterized protein</fullName>
    </submittedName>
</protein>
<proteinExistence type="predicted"/>
<evidence type="ECO:0000313" key="2">
    <source>
        <dbReference type="Proteomes" id="UP000625711"/>
    </source>
</evidence>
<evidence type="ECO:0000313" key="1">
    <source>
        <dbReference type="EMBL" id="KAF7270327.1"/>
    </source>
</evidence>
<name>A0A834IAM0_RHYFE</name>
<accession>A0A834IAM0</accession>
<dbReference type="Proteomes" id="UP000625711">
    <property type="component" value="Unassembled WGS sequence"/>
</dbReference>
<reference evidence="1" key="1">
    <citation type="submission" date="2020-08" db="EMBL/GenBank/DDBJ databases">
        <title>Genome sequencing and assembly of the red palm weevil Rhynchophorus ferrugineus.</title>
        <authorList>
            <person name="Dias G.B."/>
            <person name="Bergman C.M."/>
            <person name="Manee M."/>
        </authorList>
    </citation>
    <scope>NUCLEOTIDE SEQUENCE</scope>
    <source>
        <strain evidence="1">AA-2017</strain>
        <tissue evidence="1">Whole larva</tissue>
    </source>
</reference>
<dbReference type="AlphaFoldDB" id="A0A834IAM0"/>
<organism evidence="1 2">
    <name type="scientific">Rhynchophorus ferrugineus</name>
    <name type="common">Red palm weevil</name>
    <name type="synonym">Curculio ferrugineus</name>
    <dbReference type="NCBI Taxonomy" id="354439"/>
    <lineage>
        <taxon>Eukaryota</taxon>
        <taxon>Metazoa</taxon>
        <taxon>Ecdysozoa</taxon>
        <taxon>Arthropoda</taxon>
        <taxon>Hexapoda</taxon>
        <taxon>Insecta</taxon>
        <taxon>Pterygota</taxon>
        <taxon>Neoptera</taxon>
        <taxon>Endopterygota</taxon>
        <taxon>Coleoptera</taxon>
        <taxon>Polyphaga</taxon>
        <taxon>Cucujiformia</taxon>
        <taxon>Curculionidae</taxon>
        <taxon>Dryophthorinae</taxon>
        <taxon>Rhynchophorus</taxon>
    </lineage>
</organism>
<comment type="caution">
    <text evidence="1">The sequence shown here is derived from an EMBL/GenBank/DDBJ whole genome shotgun (WGS) entry which is preliminary data.</text>
</comment>
<gene>
    <name evidence="1" type="ORF">GWI33_016726</name>
</gene>
<dbReference type="EMBL" id="JAACXV010014113">
    <property type="protein sequence ID" value="KAF7270327.1"/>
    <property type="molecule type" value="Genomic_DNA"/>
</dbReference>